<dbReference type="Gene3D" id="3.40.50.720">
    <property type="entry name" value="NAD(P)-binding Rossmann-like Domain"/>
    <property type="match status" value="1"/>
</dbReference>
<sequence length="438" mass="46728">MNLQHLLRRRREDGRPVTVALIGAGKFGSMFLSQVPTIPGLEVAVIADLDTDRARQTCRNVGWDEARIGETRFVDSGVDACSAEGVEVVIEATGMPEAGVTHALACIAAGKHLVMVNVETDVLCGPLLARRAREAGVVYSMAYGDQPALVAEMVDWGRSAGFTIAAAGKGTKYLPAYHQVTPDDVWTHYGLSPEEAAAAGMNPQMFNSFLDGTKSAIEMAAIANACDLSVPDDGLTFPPCGVDDLAHILRPRDVGGQLDRDGMVEVVSSLERDGRPVYRDLRWGVYVVLKAPNDYAAACFKQYGLPTDATGRYASMYKPFHLIGLELSISVLNAALRGEATGVSETWRGDAVAIAKRDLRAGEVLDGEGGYTVYGKAIPAARSFANGALPIGLAHRVTLTRPVDAGSPVTYADIAAPTGSRAYDLRREMEQAFVPESA</sequence>
<organism evidence="2">
    <name type="scientific">marine sediment metagenome</name>
    <dbReference type="NCBI Taxonomy" id="412755"/>
    <lineage>
        <taxon>unclassified sequences</taxon>
        <taxon>metagenomes</taxon>
        <taxon>ecological metagenomes</taxon>
    </lineage>
</organism>
<dbReference type="Pfam" id="PF21135">
    <property type="entry name" value="DRL_cat"/>
    <property type="match status" value="1"/>
</dbReference>
<dbReference type="EMBL" id="LAZR01000090">
    <property type="protein sequence ID" value="KKN92977.1"/>
    <property type="molecule type" value="Genomic_DNA"/>
</dbReference>
<evidence type="ECO:0000259" key="1">
    <source>
        <dbReference type="SMART" id="SM00858"/>
    </source>
</evidence>
<proteinExistence type="predicted"/>
<comment type="caution">
    <text evidence="2">The sequence shown here is derived from an EMBL/GenBank/DDBJ whole genome shotgun (WGS) entry which is preliminary data.</text>
</comment>
<dbReference type="InterPro" id="IPR048423">
    <property type="entry name" value="DRL_cat"/>
</dbReference>
<dbReference type="SMART" id="SM00858">
    <property type="entry name" value="SAF"/>
    <property type="match status" value="1"/>
</dbReference>
<dbReference type="Pfam" id="PF08666">
    <property type="entry name" value="SAF"/>
    <property type="match status" value="1"/>
</dbReference>
<evidence type="ECO:0000313" key="2">
    <source>
        <dbReference type="EMBL" id="KKN92977.1"/>
    </source>
</evidence>
<accession>A0A0F9UZR1</accession>
<dbReference type="AlphaFoldDB" id="A0A0F9UZR1"/>
<gene>
    <name evidence="2" type="ORF">LCGC14_0202760</name>
</gene>
<dbReference type="InterPro" id="IPR013974">
    <property type="entry name" value="SAF"/>
</dbReference>
<reference evidence="2" key="1">
    <citation type="journal article" date="2015" name="Nature">
        <title>Complex archaea that bridge the gap between prokaryotes and eukaryotes.</title>
        <authorList>
            <person name="Spang A."/>
            <person name="Saw J.H."/>
            <person name="Jorgensen S.L."/>
            <person name="Zaremba-Niedzwiedzka K."/>
            <person name="Martijn J."/>
            <person name="Lind A.E."/>
            <person name="van Eijk R."/>
            <person name="Schleper C."/>
            <person name="Guy L."/>
            <person name="Ettema T.J."/>
        </authorList>
    </citation>
    <scope>NUCLEOTIDE SEQUENCE</scope>
</reference>
<protein>
    <recommendedName>
        <fullName evidence="1">SAF domain-containing protein</fullName>
    </recommendedName>
</protein>
<feature type="domain" description="SAF" evidence="1">
    <location>
        <begin position="350"/>
        <end position="415"/>
    </location>
</feature>
<dbReference type="PANTHER" id="PTHR37850:SF3">
    <property type="entry name" value="BLR7815 PROTEIN"/>
    <property type="match status" value="1"/>
</dbReference>
<dbReference type="CDD" id="cd11616">
    <property type="entry name" value="SAF_DH_OX_like"/>
    <property type="match status" value="1"/>
</dbReference>
<name>A0A0F9UZR1_9ZZZZ</name>
<dbReference type="InterPro" id="IPR036291">
    <property type="entry name" value="NAD(P)-bd_dom_sf"/>
</dbReference>
<dbReference type="SUPFAM" id="SSF51735">
    <property type="entry name" value="NAD(P)-binding Rossmann-fold domains"/>
    <property type="match status" value="1"/>
</dbReference>
<dbReference type="PANTHER" id="PTHR37850">
    <property type="entry name" value="STRU PROTEIN"/>
    <property type="match status" value="1"/>
</dbReference>